<keyword evidence="2" id="KW-1185">Reference proteome</keyword>
<organism evidence="1 2">
    <name type="scientific">Gordonia hydrophobica</name>
    <dbReference type="NCBI Taxonomy" id="40516"/>
    <lineage>
        <taxon>Bacteria</taxon>
        <taxon>Bacillati</taxon>
        <taxon>Actinomycetota</taxon>
        <taxon>Actinomycetes</taxon>
        <taxon>Mycobacteriales</taxon>
        <taxon>Gordoniaceae</taxon>
        <taxon>Gordonia</taxon>
    </lineage>
</organism>
<accession>A0ABZ2U231</accession>
<evidence type="ECO:0000313" key="2">
    <source>
        <dbReference type="Proteomes" id="UP001479933"/>
    </source>
</evidence>
<keyword evidence="1" id="KW-0378">Hydrolase</keyword>
<keyword evidence="1" id="KW-0540">Nuclease</keyword>
<protein>
    <submittedName>
        <fullName evidence="1">Endonuclease domain-containing protein</fullName>
    </submittedName>
</protein>
<dbReference type="EMBL" id="CP136137">
    <property type="protein sequence ID" value="WYY07753.1"/>
    <property type="molecule type" value="Genomic_DNA"/>
</dbReference>
<evidence type="ECO:0000313" key="1">
    <source>
        <dbReference type="EMBL" id="WYY07753.1"/>
    </source>
</evidence>
<proteinExistence type="predicted"/>
<dbReference type="RefSeq" id="WP_239588589.1">
    <property type="nucleotide sequence ID" value="NZ_CP136137.1"/>
</dbReference>
<dbReference type="GO" id="GO:0004519">
    <property type="term" value="F:endonuclease activity"/>
    <property type="evidence" value="ECO:0007669"/>
    <property type="project" value="UniProtKB-KW"/>
</dbReference>
<name>A0ABZ2U231_9ACTN</name>
<gene>
    <name evidence="1" type="ORF">RVF87_01305</name>
</gene>
<dbReference type="Proteomes" id="UP001479933">
    <property type="component" value="Chromosome"/>
</dbReference>
<dbReference type="Gene3D" id="3.40.960.10">
    <property type="entry name" value="VSR Endonuclease"/>
    <property type="match status" value="1"/>
</dbReference>
<reference evidence="1 2" key="1">
    <citation type="journal article" date="2023" name="Virus Evol.">
        <title>Computational host range prediction-The good, the bad, and the ugly.</title>
        <authorList>
            <person name="Howell A.A."/>
            <person name="Versoza C.J."/>
            <person name="Pfeifer S.P."/>
        </authorList>
    </citation>
    <scope>NUCLEOTIDE SEQUENCE [LARGE SCALE GENOMIC DNA]</scope>
    <source>
        <strain evidence="1 2">1610/1b</strain>
    </source>
</reference>
<sequence>MDSGVFKRGKLLESMPRAAIDGAIRDGRLRALRHGWLATPTADPDVVRAVSIGGVLSCASALTLHGVWVPPTSKLHVRGSTASVRNHPTWCRQHGRPPTVTDAVDDLPTALRHAARCLPTEDFVVVCDSILNRGLLTPSALAAELGGTPQSVQHALSLVDGRSESGTETMVRLRLRRPNLQIRTQVPIPCVGRVDLVIGTSLIIEVDGYEYHADPDQFEKDRLRDLQAWALGYHPIRLTYRQVVYQWNLVGPLIDEAIKRGLHRKPLVAAGFA</sequence>
<keyword evidence="1" id="KW-0255">Endonuclease</keyword>